<evidence type="ECO:0000313" key="2">
    <source>
        <dbReference type="Proteomes" id="UP001458880"/>
    </source>
</evidence>
<protein>
    <submittedName>
        <fullName evidence="1">Uncharacterized protein</fullName>
    </submittedName>
</protein>
<name>A0AAW1LWJ5_POPJA</name>
<dbReference type="EMBL" id="JASPKY010000085">
    <property type="protein sequence ID" value="KAK9738598.1"/>
    <property type="molecule type" value="Genomic_DNA"/>
</dbReference>
<sequence>MVSFSITSSDDEKKVSDTFRQWTLKKAPTITSLKNRRDDEKKVSDTFRQWTLKKAPTITSLKNRRNSKVSQKKTKDKIKQIHETRILGVLLKANHVEFQIYIGNLFAIVAEISDNEEF</sequence>
<reference evidence="1 2" key="1">
    <citation type="journal article" date="2024" name="BMC Genomics">
        <title>De novo assembly and annotation of Popillia japonica's genome with initial clues to its potential as an invasive pest.</title>
        <authorList>
            <person name="Cucini C."/>
            <person name="Boschi S."/>
            <person name="Funari R."/>
            <person name="Cardaioli E."/>
            <person name="Iannotti N."/>
            <person name="Marturano G."/>
            <person name="Paoli F."/>
            <person name="Bruttini M."/>
            <person name="Carapelli A."/>
            <person name="Frati F."/>
            <person name="Nardi F."/>
        </authorList>
    </citation>
    <scope>NUCLEOTIDE SEQUENCE [LARGE SCALE GENOMIC DNA]</scope>
    <source>
        <strain evidence="1">DMR45628</strain>
    </source>
</reference>
<dbReference type="AlphaFoldDB" id="A0AAW1LWJ5"/>
<evidence type="ECO:0000313" key="1">
    <source>
        <dbReference type="EMBL" id="KAK9738598.1"/>
    </source>
</evidence>
<organism evidence="1 2">
    <name type="scientific">Popillia japonica</name>
    <name type="common">Japanese beetle</name>
    <dbReference type="NCBI Taxonomy" id="7064"/>
    <lineage>
        <taxon>Eukaryota</taxon>
        <taxon>Metazoa</taxon>
        <taxon>Ecdysozoa</taxon>
        <taxon>Arthropoda</taxon>
        <taxon>Hexapoda</taxon>
        <taxon>Insecta</taxon>
        <taxon>Pterygota</taxon>
        <taxon>Neoptera</taxon>
        <taxon>Endopterygota</taxon>
        <taxon>Coleoptera</taxon>
        <taxon>Polyphaga</taxon>
        <taxon>Scarabaeiformia</taxon>
        <taxon>Scarabaeidae</taxon>
        <taxon>Rutelinae</taxon>
        <taxon>Popillia</taxon>
    </lineage>
</organism>
<proteinExistence type="predicted"/>
<comment type="caution">
    <text evidence="1">The sequence shown here is derived from an EMBL/GenBank/DDBJ whole genome shotgun (WGS) entry which is preliminary data.</text>
</comment>
<keyword evidence="2" id="KW-1185">Reference proteome</keyword>
<accession>A0AAW1LWJ5</accession>
<dbReference type="Proteomes" id="UP001458880">
    <property type="component" value="Unassembled WGS sequence"/>
</dbReference>
<gene>
    <name evidence="1" type="ORF">QE152_g9760</name>
</gene>